<feature type="compositionally biased region" description="Basic residues" evidence="10">
    <location>
        <begin position="20"/>
        <end position="33"/>
    </location>
</feature>
<comment type="caution">
    <text evidence="12">The sequence shown here is derived from an EMBL/GenBank/DDBJ whole genome shotgun (WGS) entry which is preliminary data.</text>
</comment>
<keyword evidence="13" id="KW-1185">Reference proteome</keyword>
<dbReference type="InterPro" id="IPR000719">
    <property type="entry name" value="Prot_kinase_dom"/>
</dbReference>
<dbReference type="InterPro" id="IPR008271">
    <property type="entry name" value="Ser/Thr_kinase_AS"/>
</dbReference>
<dbReference type="EMBL" id="APWK03000073">
    <property type="protein sequence ID" value="PHH52242.1"/>
    <property type="molecule type" value="Genomic_DNA"/>
</dbReference>
<evidence type="ECO:0000256" key="2">
    <source>
        <dbReference type="ARBA" id="ARBA00012425"/>
    </source>
</evidence>
<evidence type="ECO:0000256" key="4">
    <source>
        <dbReference type="ARBA" id="ARBA00022679"/>
    </source>
</evidence>
<dbReference type="PANTHER" id="PTHR24056:SF107">
    <property type="entry name" value="CYCLIN-DEPENDENT KINASE 11A-RELATED"/>
    <property type="match status" value="1"/>
</dbReference>
<evidence type="ECO:0000259" key="11">
    <source>
        <dbReference type="PROSITE" id="PS50011"/>
    </source>
</evidence>
<sequence length="460" mass="51389">MSTKPSSRWADTPEDLAHEARRKKEKAEKKRQKAERSRLEAAARAQTKLEDYSASATSNPEPSLDDTRSTKRRRITAPQDNDSFQTEPEDPGNDSAIKMLRFEGGSFGPPSSLYQGFSKLNNIAEGTYGRVWRAECKQTGNVFAVKQLKSEDSGNKRVLPLTGLREIQILRDCDHRNIVKIVDVIVKNTTPPIETVSLVLDFIEHDIRTLLCSMPEPFLGSEVKTLLHQLVSGVAYLHDHWILHRDLKTSNLLLTNRGVLKIADFGMARYVGDPPPADLTQVVVTLWYRAPELLLGATSYDGAVDMWSIGCIFAELMTRTPLLQGSVEADQWSKIMGFCGPLNDQTWPGFGRLPLAQAMKASKYQSRENKHSANTAESIVKLLPQIAPGAKSLMQALLSLNPTSRPRAKQVLGSEYFSELPKAKQEHLFPTFPSKARQEARTWDEPRAPTRGKNLLEGDD</sequence>
<feature type="compositionally biased region" description="Basic and acidic residues" evidence="10">
    <location>
        <begin position="34"/>
        <end position="51"/>
    </location>
</feature>
<dbReference type="PROSITE" id="PS00108">
    <property type="entry name" value="PROTEIN_KINASE_ST"/>
    <property type="match status" value="1"/>
</dbReference>
<evidence type="ECO:0000256" key="9">
    <source>
        <dbReference type="ARBA" id="ARBA00048367"/>
    </source>
</evidence>
<feature type="region of interest" description="Disordered" evidence="10">
    <location>
        <begin position="1"/>
        <end position="95"/>
    </location>
</feature>
<evidence type="ECO:0000313" key="13">
    <source>
        <dbReference type="Proteomes" id="UP000222788"/>
    </source>
</evidence>
<dbReference type="GO" id="GO:0005634">
    <property type="term" value="C:nucleus"/>
    <property type="evidence" value="ECO:0007669"/>
    <property type="project" value="TreeGrafter"/>
</dbReference>
<dbReference type="InterPro" id="IPR011009">
    <property type="entry name" value="Kinase-like_dom_sf"/>
</dbReference>
<dbReference type="PANTHER" id="PTHR24056">
    <property type="entry name" value="CELL DIVISION PROTEIN KINASE"/>
    <property type="match status" value="1"/>
</dbReference>
<dbReference type="InterPro" id="IPR050108">
    <property type="entry name" value="CDK"/>
</dbReference>
<dbReference type="Gene3D" id="1.10.510.10">
    <property type="entry name" value="Transferase(Phosphotransferase) domain 1"/>
    <property type="match status" value="1"/>
</dbReference>
<dbReference type="Pfam" id="PF00069">
    <property type="entry name" value="Pkinase"/>
    <property type="match status" value="1"/>
</dbReference>
<dbReference type="AlphaFoldDB" id="A0A2C5X2N6"/>
<accession>A0A2C5X2N6</accession>
<evidence type="ECO:0000313" key="12">
    <source>
        <dbReference type="EMBL" id="PHH52242.1"/>
    </source>
</evidence>
<evidence type="ECO:0000256" key="6">
    <source>
        <dbReference type="ARBA" id="ARBA00022777"/>
    </source>
</evidence>
<dbReference type="GO" id="GO:0007346">
    <property type="term" value="P:regulation of mitotic cell cycle"/>
    <property type="evidence" value="ECO:0007669"/>
    <property type="project" value="TreeGrafter"/>
</dbReference>
<organism evidence="12 13">
    <name type="scientific">Ceratocystis fimbriata CBS 114723</name>
    <dbReference type="NCBI Taxonomy" id="1035309"/>
    <lineage>
        <taxon>Eukaryota</taxon>
        <taxon>Fungi</taxon>
        <taxon>Dikarya</taxon>
        <taxon>Ascomycota</taxon>
        <taxon>Pezizomycotina</taxon>
        <taxon>Sordariomycetes</taxon>
        <taxon>Hypocreomycetidae</taxon>
        <taxon>Microascales</taxon>
        <taxon>Ceratocystidaceae</taxon>
        <taxon>Ceratocystis</taxon>
    </lineage>
</organism>
<keyword evidence="5" id="KW-0547">Nucleotide-binding</keyword>
<comment type="catalytic activity">
    <reaction evidence="9">
        <text>L-seryl-[protein] + ATP = O-phospho-L-seryl-[protein] + ADP + H(+)</text>
        <dbReference type="Rhea" id="RHEA:17989"/>
        <dbReference type="Rhea" id="RHEA-COMP:9863"/>
        <dbReference type="Rhea" id="RHEA-COMP:11604"/>
        <dbReference type="ChEBI" id="CHEBI:15378"/>
        <dbReference type="ChEBI" id="CHEBI:29999"/>
        <dbReference type="ChEBI" id="CHEBI:30616"/>
        <dbReference type="ChEBI" id="CHEBI:83421"/>
        <dbReference type="ChEBI" id="CHEBI:456216"/>
        <dbReference type="EC" id="2.7.11.22"/>
    </reaction>
</comment>
<dbReference type="OrthoDB" id="1732493at2759"/>
<keyword evidence="6 12" id="KW-0418">Kinase</keyword>
<reference evidence="12 13" key="2">
    <citation type="journal article" date="2013" name="IMA Fungus">
        <title>IMA Genome-F 1: Ceratocystis fimbriata: Draft nuclear genome sequence for the plant pathogen, Ceratocystis fimbriata.</title>
        <authorList>
            <person name="Wilken P.M."/>
            <person name="Steenkamp E.T."/>
            <person name="Wingfield M.J."/>
            <person name="de Beer Z.W."/>
            <person name="Wingfield B.D."/>
        </authorList>
    </citation>
    <scope>NUCLEOTIDE SEQUENCE [LARGE SCALE GENOMIC DNA]</scope>
    <source>
        <strain evidence="12 13">CBS 114723</strain>
    </source>
</reference>
<evidence type="ECO:0000256" key="5">
    <source>
        <dbReference type="ARBA" id="ARBA00022741"/>
    </source>
</evidence>
<dbReference type="Proteomes" id="UP000222788">
    <property type="component" value="Unassembled WGS sequence"/>
</dbReference>
<dbReference type="EC" id="2.7.11.22" evidence="2"/>
<protein>
    <recommendedName>
        <fullName evidence="2">cyclin-dependent kinase</fullName>
        <ecNumber evidence="2">2.7.11.22</ecNumber>
    </recommendedName>
</protein>
<feature type="compositionally biased region" description="Basic and acidic residues" evidence="10">
    <location>
        <begin position="436"/>
        <end position="448"/>
    </location>
</feature>
<dbReference type="Gene3D" id="3.30.200.20">
    <property type="entry name" value="Phosphorylase Kinase, domain 1"/>
    <property type="match status" value="1"/>
</dbReference>
<reference evidence="12 13" key="1">
    <citation type="journal article" date="2013" name="Fungal Biol.">
        <title>Analysis of microsatellite markers in the genome of the plant pathogen Ceratocystis fimbriata.</title>
        <authorList>
            <person name="Simpson M.C."/>
            <person name="Wilken P.M."/>
            <person name="Coetzee M.P."/>
            <person name="Wingfield M.J."/>
            <person name="Wingfield B.D."/>
        </authorList>
    </citation>
    <scope>NUCLEOTIDE SEQUENCE [LARGE SCALE GENOMIC DNA]</scope>
    <source>
        <strain evidence="12 13">CBS 114723</strain>
    </source>
</reference>
<evidence type="ECO:0000256" key="3">
    <source>
        <dbReference type="ARBA" id="ARBA00022527"/>
    </source>
</evidence>
<evidence type="ECO:0000256" key="10">
    <source>
        <dbReference type="SAM" id="MobiDB-lite"/>
    </source>
</evidence>
<comment type="similarity">
    <text evidence="1">Belongs to the protein kinase superfamily. CMGC Ser/Thr protein kinase family. CDC2/CDKX subfamily.</text>
</comment>
<proteinExistence type="inferred from homology"/>
<dbReference type="GO" id="GO:0005524">
    <property type="term" value="F:ATP binding"/>
    <property type="evidence" value="ECO:0007669"/>
    <property type="project" value="UniProtKB-KW"/>
</dbReference>
<dbReference type="SUPFAM" id="SSF56112">
    <property type="entry name" value="Protein kinase-like (PK-like)"/>
    <property type="match status" value="1"/>
</dbReference>
<keyword evidence="4" id="KW-0808">Transferase</keyword>
<evidence type="ECO:0000256" key="8">
    <source>
        <dbReference type="ARBA" id="ARBA00047811"/>
    </source>
</evidence>
<dbReference type="PROSITE" id="PS50011">
    <property type="entry name" value="PROTEIN_KINASE_DOM"/>
    <property type="match status" value="1"/>
</dbReference>
<dbReference type="STRING" id="1035309.A0A2C5X2N6"/>
<keyword evidence="7" id="KW-0067">ATP-binding</keyword>
<evidence type="ECO:0000256" key="7">
    <source>
        <dbReference type="ARBA" id="ARBA00022840"/>
    </source>
</evidence>
<dbReference type="GO" id="GO:0004693">
    <property type="term" value="F:cyclin-dependent protein serine/threonine kinase activity"/>
    <property type="evidence" value="ECO:0007669"/>
    <property type="project" value="UniProtKB-EC"/>
</dbReference>
<comment type="catalytic activity">
    <reaction evidence="8">
        <text>L-threonyl-[protein] + ATP = O-phospho-L-threonyl-[protein] + ADP + H(+)</text>
        <dbReference type="Rhea" id="RHEA:46608"/>
        <dbReference type="Rhea" id="RHEA-COMP:11060"/>
        <dbReference type="Rhea" id="RHEA-COMP:11605"/>
        <dbReference type="ChEBI" id="CHEBI:15378"/>
        <dbReference type="ChEBI" id="CHEBI:30013"/>
        <dbReference type="ChEBI" id="CHEBI:30616"/>
        <dbReference type="ChEBI" id="CHEBI:61977"/>
        <dbReference type="ChEBI" id="CHEBI:456216"/>
        <dbReference type="EC" id="2.7.11.22"/>
    </reaction>
</comment>
<feature type="domain" description="Protein kinase" evidence="11">
    <location>
        <begin position="117"/>
        <end position="417"/>
    </location>
</feature>
<feature type="region of interest" description="Disordered" evidence="10">
    <location>
        <begin position="430"/>
        <end position="460"/>
    </location>
</feature>
<name>A0A2C5X2N6_9PEZI</name>
<keyword evidence="3" id="KW-0723">Serine/threonine-protein kinase</keyword>
<dbReference type="FunFam" id="1.10.510.10:FF:000624">
    <property type="entry name" value="Mitogen-activated protein kinase"/>
    <property type="match status" value="1"/>
</dbReference>
<gene>
    <name evidence="12" type="primary">Cdk11b</name>
    <name evidence="12" type="ORF">CFIMG_003347RA</name>
</gene>
<evidence type="ECO:0000256" key="1">
    <source>
        <dbReference type="ARBA" id="ARBA00006485"/>
    </source>
</evidence>
<dbReference type="SMART" id="SM00220">
    <property type="entry name" value="S_TKc"/>
    <property type="match status" value="1"/>
</dbReference>